<dbReference type="Pfam" id="PF05598">
    <property type="entry name" value="DUF772"/>
    <property type="match status" value="1"/>
</dbReference>
<feature type="domain" description="Transposase InsH N-terminal" evidence="2">
    <location>
        <begin position="44"/>
        <end position="120"/>
    </location>
</feature>
<keyword evidence="4" id="KW-1185">Reference proteome</keyword>
<sequence length="362" mass="41418">MSFKTNKEQQLTLDDRFLQVDERTKKFVLSSWAKGFSEIIFPAINEERFSVLYSETKGSRPNNPVNAVVGSLILKELLRLTDDELLASILCDVRFQYALHTTSFKEQPFSDRTFSRFRERLYLYTLETGIDLLQEEMESMAEAFLNYLNIEPSMKRMDSVMVASNCKKMTRLEILYTCTANMIKAIHQADKTAVYKDLAHYLEAEDLNRTIYHRKNEDISARLQQVIDDATQLIAELGDDAFELPEYQLLRRVLMEQTEQDRTGKPIPKDKKSITPDSLQNPSDPDATFRRKAGKNHKGYVGNIIETFDEQGAIITGYDYDINSHSDSQFCKETISKLGHQDEAATLLADGAYASTGNHEQA</sequence>
<feature type="compositionally biased region" description="Basic and acidic residues" evidence="1">
    <location>
        <begin position="259"/>
        <end position="274"/>
    </location>
</feature>
<evidence type="ECO:0000256" key="1">
    <source>
        <dbReference type="SAM" id="MobiDB-lite"/>
    </source>
</evidence>
<gene>
    <name evidence="3" type="ORF">GH808_15105</name>
</gene>
<reference evidence="3 4" key="1">
    <citation type="journal article" date="2020" name="mSystems">
        <title>Defining Genomic and Predicted Metabolic Features of the Acetobacterium Genus.</title>
        <authorList>
            <person name="Ross D.E."/>
            <person name="Marshall C.W."/>
            <person name="Gulliver D."/>
            <person name="May H.D."/>
            <person name="Norman R.S."/>
        </authorList>
    </citation>
    <scope>NUCLEOTIDE SEQUENCE [LARGE SCALE GENOMIC DNA]</scope>
    <source>
        <strain evidence="3 4">DSM 8238</strain>
    </source>
</reference>
<dbReference type="RefSeq" id="WP_186843603.1">
    <property type="nucleotide sequence ID" value="NZ_WJBC01000072.1"/>
</dbReference>
<evidence type="ECO:0000313" key="3">
    <source>
        <dbReference type="EMBL" id="MBC3805723.1"/>
    </source>
</evidence>
<dbReference type="InterPro" id="IPR008490">
    <property type="entry name" value="Transposase_InsH_N"/>
</dbReference>
<comment type="caution">
    <text evidence="3">The sequence shown here is derived from an EMBL/GenBank/DDBJ whole genome shotgun (WGS) entry which is preliminary data.</text>
</comment>
<evidence type="ECO:0000313" key="4">
    <source>
        <dbReference type="Proteomes" id="UP000603234"/>
    </source>
</evidence>
<protein>
    <submittedName>
        <fullName evidence="3">DDE transposase</fullName>
    </submittedName>
</protein>
<dbReference type="EMBL" id="WJBC01000072">
    <property type="protein sequence ID" value="MBC3805723.1"/>
    <property type="molecule type" value="Genomic_DNA"/>
</dbReference>
<accession>A0ABR6WZ90</accession>
<proteinExistence type="predicted"/>
<name>A0ABR6WZ90_9FIRM</name>
<feature type="non-terminal residue" evidence="3">
    <location>
        <position position="362"/>
    </location>
</feature>
<dbReference type="Proteomes" id="UP000603234">
    <property type="component" value="Unassembled WGS sequence"/>
</dbReference>
<organism evidence="3 4">
    <name type="scientific">Acetobacterium fimetarium</name>
    <dbReference type="NCBI Taxonomy" id="52691"/>
    <lineage>
        <taxon>Bacteria</taxon>
        <taxon>Bacillati</taxon>
        <taxon>Bacillota</taxon>
        <taxon>Clostridia</taxon>
        <taxon>Eubacteriales</taxon>
        <taxon>Eubacteriaceae</taxon>
        <taxon>Acetobacterium</taxon>
    </lineage>
</organism>
<feature type="region of interest" description="Disordered" evidence="1">
    <location>
        <begin position="258"/>
        <end position="293"/>
    </location>
</feature>
<evidence type="ECO:0000259" key="2">
    <source>
        <dbReference type="Pfam" id="PF05598"/>
    </source>
</evidence>